<feature type="repeat" description="Filamin" evidence="6">
    <location>
        <begin position="422"/>
        <end position="499"/>
    </location>
</feature>
<dbReference type="PROSITE" id="PS51125">
    <property type="entry name" value="NHL"/>
    <property type="match status" value="1"/>
</dbReference>
<keyword evidence="9" id="KW-0175">Coiled coil</keyword>
<proteinExistence type="inferred from homology"/>
<dbReference type="Pfam" id="PF00630">
    <property type="entry name" value="Filamin"/>
    <property type="match status" value="1"/>
</dbReference>
<evidence type="ECO:0000256" key="6">
    <source>
        <dbReference type="PROSITE-ProRule" id="PRU00087"/>
    </source>
</evidence>
<dbReference type="InterPro" id="IPR013783">
    <property type="entry name" value="Ig-like_fold"/>
</dbReference>
<dbReference type="Pfam" id="PF13639">
    <property type="entry name" value="zf-RING_2"/>
    <property type="match status" value="1"/>
</dbReference>
<feature type="coiled-coil region" evidence="9">
    <location>
        <begin position="254"/>
        <end position="281"/>
    </location>
</feature>
<dbReference type="Gene3D" id="3.30.160.60">
    <property type="entry name" value="Classic Zinc Finger"/>
    <property type="match status" value="1"/>
</dbReference>
<dbReference type="Gene3D" id="2.120.10.30">
    <property type="entry name" value="TolB, C-terminal domain"/>
    <property type="match status" value="1"/>
</dbReference>
<keyword evidence="2" id="KW-0479">Metal-binding</keyword>
<comment type="similarity">
    <text evidence="1">Belongs to the TRIM/RBCC family.</text>
</comment>
<dbReference type="PROSITE" id="PS50194">
    <property type="entry name" value="FILAMIN_REPEAT"/>
    <property type="match status" value="1"/>
</dbReference>
<evidence type="ECO:0000256" key="3">
    <source>
        <dbReference type="ARBA" id="ARBA00022737"/>
    </source>
</evidence>
<dbReference type="SMART" id="SM00184">
    <property type="entry name" value="RING"/>
    <property type="match status" value="1"/>
</dbReference>
<dbReference type="InterPro" id="IPR017868">
    <property type="entry name" value="Filamin/ABP280_repeat-like"/>
</dbReference>
<dbReference type="InterPro" id="IPR011042">
    <property type="entry name" value="6-blade_b-propeller_TolB-like"/>
</dbReference>
<feature type="region of interest" description="Disordered" evidence="10">
    <location>
        <begin position="763"/>
        <end position="783"/>
    </location>
</feature>
<dbReference type="InterPro" id="IPR001298">
    <property type="entry name" value="Filamin/ABP280_rpt"/>
</dbReference>
<evidence type="ECO:0000256" key="7">
    <source>
        <dbReference type="PROSITE-ProRule" id="PRU00175"/>
    </source>
</evidence>
<dbReference type="SUPFAM" id="SSF101898">
    <property type="entry name" value="NHL repeat"/>
    <property type="match status" value="1"/>
</dbReference>
<evidence type="ECO:0000313" key="12">
    <source>
        <dbReference type="EMBL" id="KAL5103524.1"/>
    </source>
</evidence>
<dbReference type="Proteomes" id="UP001651158">
    <property type="component" value="Unassembled WGS sequence"/>
</dbReference>
<dbReference type="PANTHER" id="PTHR25462">
    <property type="entry name" value="BONUS, ISOFORM C-RELATED"/>
    <property type="match status" value="1"/>
</dbReference>
<dbReference type="InterPro" id="IPR017907">
    <property type="entry name" value="Znf_RING_CS"/>
</dbReference>
<dbReference type="Gene3D" id="3.30.40.10">
    <property type="entry name" value="Zinc/RING finger domain, C3HC4 (zinc finger)"/>
    <property type="match status" value="1"/>
</dbReference>
<feature type="compositionally biased region" description="Pro residues" evidence="10">
    <location>
        <begin position="326"/>
        <end position="347"/>
    </location>
</feature>
<keyword evidence="4 7" id="KW-0863">Zinc-finger</keyword>
<dbReference type="PROSITE" id="PS00518">
    <property type="entry name" value="ZF_RING_1"/>
    <property type="match status" value="1"/>
</dbReference>
<feature type="region of interest" description="Disordered" evidence="10">
    <location>
        <begin position="798"/>
        <end position="823"/>
    </location>
</feature>
<organism evidence="12 13">
    <name type="scientific">Taenia crassiceps</name>
    <dbReference type="NCBI Taxonomy" id="6207"/>
    <lineage>
        <taxon>Eukaryota</taxon>
        <taxon>Metazoa</taxon>
        <taxon>Spiralia</taxon>
        <taxon>Lophotrochozoa</taxon>
        <taxon>Platyhelminthes</taxon>
        <taxon>Cestoda</taxon>
        <taxon>Eucestoda</taxon>
        <taxon>Cyclophyllidea</taxon>
        <taxon>Taeniidae</taxon>
        <taxon>Taenia</taxon>
    </lineage>
</organism>
<sequence>MDFQLSYDTRMSSRLVETMMINVEDFSESFLTCGTCLSGYDSAAHSAKLLPCSHTVCRTCLERILETQKSTDDCEADEETMRCPICRETILVPRGSGGVATFPPAFIVNQLLDLMASQRRDRVPKCRRHPNQELLFCETCDVIFCPDCRGGSTRGHATEACSGVDAGGNGGGSGAALSHNVISFSVAIKRCSEILLYKASLCVQELNSAQEAVSAELQRLAESSEACVAAAESSFAEIRALVERRQAEVMQSIRRVSEEKRHALEDQLALIESERNLVREQCDRLNSLIDVRSISKGISYLNDKLDTIASLTEPRENAFLRYHDNPPSPPPPQPQPPPPPPPPPSPSPSSLQQSVSGEGSPPTAAAAAAAAAAARTPPQPGSAGFVDIARCLAAFGRIAVSTTYPPLCTAKLPEELHLHLLAKVMVRAYDYHGEPQTAGTDPIKVRFEDAQGRDAPACLVDHGDGTYEVSLCALSPGAHSLVVQILSRPIRGSPFSLHVRGRQKPRWSIVDGTDGRGLVQPFAVTVMPSRRLQTPSTTCNTTTATTTTTTTTTATATATATAPEDSVNVLLLDTGNSRLLVADAATGRVKSVLAGNEALRGQAATGMALGPRGLWIVNWRANELMLLDLQSNEIVDRISSSRFVEPTSVCICPRTGRVLVADNGAGCVFAYHNNEVYPLIGCGSSSCSNGSSSGTGAVGAQNISRGVRKFASAERFTNDALRRITGICVMTSGEIVLAAGSELRIYSPDGAHIGSLYAPMSGGSGGGGPSFHSQMPLSPTGPGKEIDHDVCLPSTLTQNSLSQSQRTASCGSRGGGVGGLSSAPGSTLTLDAATAHRSLLRPPSVGGSMRPTASVTGGGSVVGCPSPSPTAALRGHFGGVSAACTATDLGECLLASHTDRSRSAVIVYPEVAWRGAIADSSACVSAAGESVATSEGEPKLGVGAEELGVSLMRQARRQAYTLEVEPGLRRLAGLAALPDTSPFLVAVDLGGQSAHCLRFV</sequence>
<dbReference type="InterPro" id="IPR001841">
    <property type="entry name" value="Znf_RING"/>
</dbReference>
<comment type="caution">
    <text evidence="12">The sequence shown here is derived from an EMBL/GenBank/DDBJ whole genome shotgun (WGS) entry which is preliminary data.</text>
</comment>
<accession>A0ABR4Q1Y8</accession>
<evidence type="ECO:0000256" key="5">
    <source>
        <dbReference type="ARBA" id="ARBA00022833"/>
    </source>
</evidence>
<gene>
    <name evidence="12" type="ORF">TcWFU_003989</name>
</gene>
<reference evidence="12 13" key="1">
    <citation type="journal article" date="2022" name="Front. Cell. Infect. Microbiol.">
        <title>The Genomes of Two Strains of Taenia crassiceps the Animal Model for the Study of Human Cysticercosis.</title>
        <authorList>
            <person name="Bobes R.J."/>
            <person name="Estrada K."/>
            <person name="Rios-Valencia D.G."/>
            <person name="Calderon-Gallegos A."/>
            <person name="de la Torre P."/>
            <person name="Carrero J.C."/>
            <person name="Sanchez-Flores A."/>
            <person name="Laclette J.P."/>
        </authorList>
    </citation>
    <scope>NUCLEOTIDE SEQUENCE [LARGE SCALE GENOMIC DNA]</scope>
    <source>
        <strain evidence="12">WFUcys</strain>
    </source>
</reference>
<feature type="repeat" description="NHL" evidence="8">
    <location>
        <begin position="633"/>
        <end position="674"/>
    </location>
</feature>
<dbReference type="InterPro" id="IPR014756">
    <property type="entry name" value="Ig_E-set"/>
</dbReference>
<evidence type="ECO:0000313" key="13">
    <source>
        <dbReference type="Proteomes" id="UP001651158"/>
    </source>
</evidence>
<dbReference type="CDD" id="cd16579">
    <property type="entry name" value="RING-HC_PML_C-V"/>
    <property type="match status" value="1"/>
</dbReference>
<dbReference type="InterPro" id="IPR047153">
    <property type="entry name" value="TRIM45/56/19-like"/>
</dbReference>
<evidence type="ECO:0000256" key="9">
    <source>
        <dbReference type="SAM" id="Coils"/>
    </source>
</evidence>
<dbReference type="SMART" id="SM00557">
    <property type="entry name" value="IG_FLMN"/>
    <property type="match status" value="1"/>
</dbReference>
<keyword evidence="3" id="KW-0677">Repeat</keyword>
<feature type="region of interest" description="Disordered" evidence="10">
    <location>
        <begin position="319"/>
        <end position="379"/>
    </location>
</feature>
<dbReference type="Gene3D" id="2.60.40.10">
    <property type="entry name" value="Immunoglobulins"/>
    <property type="match status" value="1"/>
</dbReference>
<dbReference type="InterPro" id="IPR013083">
    <property type="entry name" value="Znf_RING/FYVE/PHD"/>
</dbReference>
<evidence type="ECO:0000256" key="10">
    <source>
        <dbReference type="SAM" id="MobiDB-lite"/>
    </source>
</evidence>
<feature type="domain" description="RING-type" evidence="11">
    <location>
        <begin position="33"/>
        <end position="87"/>
    </location>
</feature>
<protein>
    <submittedName>
        <fullName evidence="12">Tripartite motif-containing protein 3</fullName>
    </submittedName>
</protein>
<dbReference type="EMBL" id="JAKROA010000017">
    <property type="protein sequence ID" value="KAL5103524.1"/>
    <property type="molecule type" value="Genomic_DNA"/>
</dbReference>
<keyword evidence="13" id="KW-1185">Reference proteome</keyword>
<evidence type="ECO:0000259" key="11">
    <source>
        <dbReference type="PROSITE" id="PS50089"/>
    </source>
</evidence>
<dbReference type="PROSITE" id="PS50089">
    <property type="entry name" value="ZF_RING_2"/>
    <property type="match status" value="1"/>
</dbReference>
<dbReference type="SUPFAM" id="SSF57845">
    <property type="entry name" value="B-box zinc-binding domain"/>
    <property type="match status" value="1"/>
</dbReference>
<name>A0ABR4Q1Y8_9CEST</name>
<evidence type="ECO:0000256" key="1">
    <source>
        <dbReference type="ARBA" id="ARBA00008518"/>
    </source>
</evidence>
<evidence type="ECO:0000256" key="2">
    <source>
        <dbReference type="ARBA" id="ARBA00022723"/>
    </source>
</evidence>
<dbReference type="PANTHER" id="PTHR25462:SF285">
    <property type="entry name" value="RING-TYPE DOMAIN-CONTAINING PROTEIN"/>
    <property type="match status" value="1"/>
</dbReference>
<dbReference type="InterPro" id="IPR001258">
    <property type="entry name" value="NHL_repeat"/>
</dbReference>
<feature type="compositionally biased region" description="Low complexity" evidence="10">
    <location>
        <begin position="798"/>
        <end position="811"/>
    </location>
</feature>
<dbReference type="SUPFAM" id="SSF81296">
    <property type="entry name" value="E set domains"/>
    <property type="match status" value="1"/>
</dbReference>
<feature type="compositionally biased region" description="Low complexity" evidence="10">
    <location>
        <begin position="364"/>
        <end position="374"/>
    </location>
</feature>
<evidence type="ECO:0000256" key="4">
    <source>
        <dbReference type="ARBA" id="ARBA00022771"/>
    </source>
</evidence>
<dbReference type="SUPFAM" id="SSF57850">
    <property type="entry name" value="RING/U-box"/>
    <property type="match status" value="1"/>
</dbReference>
<keyword evidence="5" id="KW-0862">Zinc</keyword>
<evidence type="ECO:0000256" key="8">
    <source>
        <dbReference type="PROSITE-ProRule" id="PRU00504"/>
    </source>
</evidence>